<feature type="compositionally biased region" description="Basic and acidic residues" evidence="1">
    <location>
        <begin position="28"/>
        <end position="46"/>
    </location>
</feature>
<proteinExistence type="predicted"/>
<feature type="compositionally biased region" description="Basic and acidic residues" evidence="1">
    <location>
        <begin position="69"/>
        <end position="87"/>
    </location>
</feature>
<dbReference type="EMBL" id="HBGF01011610">
    <property type="protein sequence ID" value="CAD9102026.1"/>
    <property type="molecule type" value="Transcribed_RNA"/>
</dbReference>
<evidence type="ECO:0000313" key="2">
    <source>
        <dbReference type="EMBL" id="CAD9102026.1"/>
    </source>
</evidence>
<evidence type="ECO:0000256" key="1">
    <source>
        <dbReference type="SAM" id="MobiDB-lite"/>
    </source>
</evidence>
<organism evidence="2">
    <name type="scientific">Neobodo designis</name>
    <name type="common">Flagellated protozoan</name>
    <name type="synonym">Bodo designis</name>
    <dbReference type="NCBI Taxonomy" id="312471"/>
    <lineage>
        <taxon>Eukaryota</taxon>
        <taxon>Discoba</taxon>
        <taxon>Euglenozoa</taxon>
        <taxon>Kinetoplastea</taxon>
        <taxon>Metakinetoplastina</taxon>
        <taxon>Neobodonida</taxon>
        <taxon>Neobodo</taxon>
    </lineage>
</organism>
<name>A0A7S1LEM5_NEODS</name>
<sequence length="112" mass="13332">MAAKGGNAANLEDQMLRMKFRSLPYTAPKRDQKLAEVTPEGRESHHQQSYKLWKRLNPGYVDNDFTTQAREDQQYDEQDFQHVDKRNFRQRDRHTEFVDYIVRDKALSRKGS</sequence>
<feature type="region of interest" description="Disordered" evidence="1">
    <location>
        <begin position="23"/>
        <end position="49"/>
    </location>
</feature>
<accession>A0A7S1LEM5</accession>
<feature type="region of interest" description="Disordered" evidence="1">
    <location>
        <begin position="66"/>
        <end position="87"/>
    </location>
</feature>
<gene>
    <name evidence="2" type="ORF">NDES1114_LOCUS7751</name>
</gene>
<protein>
    <submittedName>
        <fullName evidence="2">Uncharacterized protein</fullName>
    </submittedName>
</protein>
<reference evidence="2" key="1">
    <citation type="submission" date="2021-01" db="EMBL/GenBank/DDBJ databases">
        <authorList>
            <person name="Corre E."/>
            <person name="Pelletier E."/>
            <person name="Niang G."/>
            <person name="Scheremetjew M."/>
            <person name="Finn R."/>
            <person name="Kale V."/>
            <person name="Holt S."/>
            <person name="Cochrane G."/>
            <person name="Meng A."/>
            <person name="Brown T."/>
            <person name="Cohen L."/>
        </authorList>
    </citation>
    <scope>NUCLEOTIDE SEQUENCE</scope>
    <source>
        <strain evidence="2">CCAP 1951/1</strain>
    </source>
</reference>
<dbReference type="AlphaFoldDB" id="A0A7S1LEM5"/>